<organism evidence="2 3">
    <name type="scientific">Ceraceosorus bombacis</name>
    <dbReference type="NCBI Taxonomy" id="401625"/>
    <lineage>
        <taxon>Eukaryota</taxon>
        <taxon>Fungi</taxon>
        <taxon>Dikarya</taxon>
        <taxon>Basidiomycota</taxon>
        <taxon>Ustilaginomycotina</taxon>
        <taxon>Exobasidiomycetes</taxon>
        <taxon>Ceraceosorales</taxon>
        <taxon>Ceraceosoraceae</taxon>
        <taxon>Ceraceosorus</taxon>
    </lineage>
</organism>
<dbReference type="Proteomes" id="UP000054845">
    <property type="component" value="Unassembled WGS sequence"/>
</dbReference>
<evidence type="ECO:0000313" key="3">
    <source>
        <dbReference type="Proteomes" id="UP000054845"/>
    </source>
</evidence>
<protein>
    <submittedName>
        <fullName evidence="2">Uncharacterized protein</fullName>
    </submittedName>
</protein>
<feature type="region of interest" description="Disordered" evidence="1">
    <location>
        <begin position="94"/>
        <end position="138"/>
    </location>
</feature>
<evidence type="ECO:0000313" key="2">
    <source>
        <dbReference type="EMBL" id="CEH14554.1"/>
    </source>
</evidence>
<keyword evidence="3" id="KW-1185">Reference proteome</keyword>
<accession>A0A0N7L9R9</accession>
<proteinExistence type="predicted"/>
<reference evidence="2 3" key="1">
    <citation type="submission" date="2014-09" db="EMBL/GenBank/DDBJ databases">
        <authorList>
            <person name="Magalhaes I.L.F."/>
            <person name="Oliveira U."/>
            <person name="Santos F.R."/>
            <person name="Vidigal T.H.D.A."/>
            <person name="Brescovit A.D."/>
            <person name="Santos A.J."/>
        </authorList>
    </citation>
    <scope>NUCLEOTIDE SEQUENCE [LARGE SCALE GENOMIC DNA]</scope>
</reference>
<name>A0A0N7L9R9_9BASI</name>
<sequence length="138" mass="15058">MAFAPFVSCKDPATEHCPRPAWLIWEGATRLRNHTAREASASFPLSLGVSAGATPRNAPYRSEAWYASLSSALFPTPFPLAFLRQAQAQAFWGREKSGGGDGGYDAVALRPPSKQHRWMGTSSHARSKGQLRDSRLSL</sequence>
<dbReference type="AlphaFoldDB" id="A0A0N7L9R9"/>
<dbReference type="EMBL" id="CCYA01000243">
    <property type="protein sequence ID" value="CEH14554.1"/>
    <property type="molecule type" value="Genomic_DNA"/>
</dbReference>
<evidence type="ECO:0000256" key="1">
    <source>
        <dbReference type="SAM" id="MobiDB-lite"/>
    </source>
</evidence>